<feature type="signal peptide" evidence="2">
    <location>
        <begin position="1"/>
        <end position="26"/>
    </location>
</feature>
<gene>
    <name evidence="3" type="ORF">PV662_02100</name>
</gene>
<dbReference type="RefSeq" id="WP_319061465.1">
    <property type="nucleotide sequence ID" value="NZ_JARAUS010000126.1"/>
</dbReference>
<evidence type="ECO:0000256" key="2">
    <source>
        <dbReference type="SAM" id="SignalP"/>
    </source>
</evidence>
<keyword evidence="4" id="KW-1185">Reference proteome</keyword>
<evidence type="ECO:0000256" key="1">
    <source>
        <dbReference type="SAM" id="MobiDB-lite"/>
    </source>
</evidence>
<sequence>MRTVSRTNWGLLAAIPLLSLSLAACGGGAGGNDDVASAGGDKKGGGQQLTPAEKTKKYNACLAERGVAPGSGKAGEDAPEQTASPEEVQAALAACKEFAPTAQDMQQAPKPDAKQLEQAREYVKCLRANGYDAPDPDPETGGLPLNEDAMKNMDKLQAAAEKCKDVNPAAQR</sequence>
<dbReference type="PROSITE" id="PS51257">
    <property type="entry name" value="PROKAR_LIPOPROTEIN"/>
    <property type="match status" value="1"/>
</dbReference>
<evidence type="ECO:0000313" key="3">
    <source>
        <dbReference type="EMBL" id="MDX3698565.1"/>
    </source>
</evidence>
<evidence type="ECO:0000313" key="4">
    <source>
        <dbReference type="Proteomes" id="UP001271274"/>
    </source>
</evidence>
<feature type="region of interest" description="Disordered" evidence="1">
    <location>
        <begin position="30"/>
        <end position="86"/>
    </location>
</feature>
<organism evidence="3 4">
    <name type="scientific">Streptomyces europaeiscabiei</name>
    <dbReference type="NCBI Taxonomy" id="146819"/>
    <lineage>
        <taxon>Bacteria</taxon>
        <taxon>Bacillati</taxon>
        <taxon>Actinomycetota</taxon>
        <taxon>Actinomycetes</taxon>
        <taxon>Kitasatosporales</taxon>
        <taxon>Streptomycetaceae</taxon>
        <taxon>Streptomyces</taxon>
    </lineage>
</organism>
<proteinExistence type="predicted"/>
<protein>
    <recommendedName>
        <fullName evidence="5">Lipoprotein</fullName>
    </recommendedName>
</protein>
<dbReference type="Proteomes" id="UP001271274">
    <property type="component" value="Unassembled WGS sequence"/>
</dbReference>
<name>A0ABU4N737_9ACTN</name>
<comment type="caution">
    <text evidence="3">The sequence shown here is derived from an EMBL/GenBank/DDBJ whole genome shotgun (WGS) entry which is preliminary data.</text>
</comment>
<feature type="chain" id="PRO_5045175408" description="Lipoprotein" evidence="2">
    <location>
        <begin position="27"/>
        <end position="172"/>
    </location>
</feature>
<feature type="region of interest" description="Disordered" evidence="1">
    <location>
        <begin position="128"/>
        <end position="172"/>
    </location>
</feature>
<keyword evidence="2" id="KW-0732">Signal</keyword>
<reference evidence="3 4" key="1">
    <citation type="journal article" date="2023" name="Microb. Genom.">
        <title>Mesoterricola silvestris gen. nov., sp. nov., Mesoterricola sediminis sp. nov., Geothrix oryzae sp. nov., Geothrix edaphica sp. nov., Geothrix rubra sp. nov., and Geothrix limicola sp. nov., six novel members of Acidobacteriota isolated from soils.</title>
        <authorList>
            <person name="Weisberg A.J."/>
            <person name="Pearce E."/>
            <person name="Kramer C.G."/>
            <person name="Chang J.H."/>
            <person name="Clarke C.R."/>
        </authorList>
    </citation>
    <scope>NUCLEOTIDE SEQUENCE [LARGE SCALE GENOMIC DNA]</scope>
    <source>
        <strain evidence="3 4">ID09-01A</strain>
    </source>
</reference>
<dbReference type="EMBL" id="JARAYU010000001">
    <property type="protein sequence ID" value="MDX3698565.1"/>
    <property type="molecule type" value="Genomic_DNA"/>
</dbReference>
<evidence type="ECO:0008006" key="5">
    <source>
        <dbReference type="Google" id="ProtNLM"/>
    </source>
</evidence>
<accession>A0ABU4N737</accession>